<dbReference type="AlphaFoldDB" id="A0A9D4C211"/>
<evidence type="ECO:0000313" key="2">
    <source>
        <dbReference type="EMBL" id="KAH3715872.1"/>
    </source>
</evidence>
<keyword evidence="3" id="KW-1185">Reference proteome</keyword>
<feature type="region of interest" description="Disordered" evidence="1">
    <location>
        <begin position="37"/>
        <end position="68"/>
    </location>
</feature>
<accession>A0A9D4C211</accession>
<gene>
    <name evidence="2" type="ORF">DPMN_058586</name>
</gene>
<evidence type="ECO:0000256" key="1">
    <source>
        <dbReference type="SAM" id="MobiDB-lite"/>
    </source>
</evidence>
<protein>
    <submittedName>
        <fullName evidence="2">Uncharacterized protein</fullName>
    </submittedName>
</protein>
<reference evidence="2" key="1">
    <citation type="journal article" date="2019" name="bioRxiv">
        <title>The Genome of the Zebra Mussel, Dreissena polymorpha: A Resource for Invasive Species Research.</title>
        <authorList>
            <person name="McCartney M.A."/>
            <person name="Auch B."/>
            <person name="Kono T."/>
            <person name="Mallez S."/>
            <person name="Zhang Y."/>
            <person name="Obille A."/>
            <person name="Becker A."/>
            <person name="Abrahante J.E."/>
            <person name="Garbe J."/>
            <person name="Badalamenti J.P."/>
            <person name="Herman A."/>
            <person name="Mangelson H."/>
            <person name="Liachko I."/>
            <person name="Sullivan S."/>
            <person name="Sone E.D."/>
            <person name="Koren S."/>
            <person name="Silverstein K.A.T."/>
            <person name="Beckman K.B."/>
            <person name="Gohl D.M."/>
        </authorList>
    </citation>
    <scope>NUCLEOTIDE SEQUENCE</scope>
    <source>
        <strain evidence="2">Duluth1</strain>
        <tissue evidence="2">Whole animal</tissue>
    </source>
</reference>
<organism evidence="2 3">
    <name type="scientific">Dreissena polymorpha</name>
    <name type="common">Zebra mussel</name>
    <name type="synonym">Mytilus polymorpha</name>
    <dbReference type="NCBI Taxonomy" id="45954"/>
    <lineage>
        <taxon>Eukaryota</taxon>
        <taxon>Metazoa</taxon>
        <taxon>Spiralia</taxon>
        <taxon>Lophotrochozoa</taxon>
        <taxon>Mollusca</taxon>
        <taxon>Bivalvia</taxon>
        <taxon>Autobranchia</taxon>
        <taxon>Heteroconchia</taxon>
        <taxon>Euheterodonta</taxon>
        <taxon>Imparidentia</taxon>
        <taxon>Neoheterodontei</taxon>
        <taxon>Myida</taxon>
        <taxon>Dreissenoidea</taxon>
        <taxon>Dreissenidae</taxon>
        <taxon>Dreissena</taxon>
    </lineage>
</organism>
<reference evidence="2" key="2">
    <citation type="submission" date="2020-11" db="EMBL/GenBank/DDBJ databases">
        <authorList>
            <person name="McCartney M.A."/>
            <person name="Auch B."/>
            <person name="Kono T."/>
            <person name="Mallez S."/>
            <person name="Becker A."/>
            <person name="Gohl D.M."/>
            <person name="Silverstein K.A.T."/>
            <person name="Koren S."/>
            <person name="Bechman K.B."/>
            <person name="Herman A."/>
            <person name="Abrahante J.E."/>
            <person name="Garbe J."/>
        </authorList>
    </citation>
    <scope>NUCLEOTIDE SEQUENCE</scope>
    <source>
        <strain evidence="2">Duluth1</strain>
        <tissue evidence="2">Whole animal</tissue>
    </source>
</reference>
<comment type="caution">
    <text evidence="2">The sequence shown here is derived from an EMBL/GenBank/DDBJ whole genome shotgun (WGS) entry which is preliminary data.</text>
</comment>
<feature type="compositionally biased region" description="Acidic residues" evidence="1">
    <location>
        <begin position="100"/>
        <end position="109"/>
    </location>
</feature>
<sequence length="120" mass="13082">MRKGKDAVEAYLKMKMETAEIPPSKACGCACTCSKVENPKNAKPRLSKPRPGGKNITDPSLIDTGKGKTIEKKRKSTYIVIMDPLNPKPSTRGMGNVSGSDDESNDDDEEVCCVRGKFYP</sequence>
<name>A0A9D4C211_DREPO</name>
<dbReference type="Proteomes" id="UP000828390">
    <property type="component" value="Unassembled WGS sequence"/>
</dbReference>
<proteinExistence type="predicted"/>
<feature type="region of interest" description="Disordered" evidence="1">
    <location>
        <begin position="81"/>
        <end position="109"/>
    </location>
</feature>
<evidence type="ECO:0000313" key="3">
    <source>
        <dbReference type="Proteomes" id="UP000828390"/>
    </source>
</evidence>
<dbReference type="EMBL" id="JAIWYP010000013">
    <property type="protein sequence ID" value="KAH3715872.1"/>
    <property type="molecule type" value="Genomic_DNA"/>
</dbReference>